<dbReference type="PROSITE" id="PS50238">
    <property type="entry name" value="RHOGAP"/>
    <property type="match status" value="1"/>
</dbReference>
<dbReference type="Pfam" id="PF00620">
    <property type="entry name" value="RhoGAP"/>
    <property type="match status" value="2"/>
</dbReference>
<evidence type="ECO:0000256" key="1">
    <source>
        <dbReference type="ARBA" id="ARBA00022468"/>
    </source>
</evidence>
<protein>
    <recommendedName>
        <fullName evidence="3">Rho-GAP domain-containing protein</fullName>
    </recommendedName>
</protein>
<feature type="region of interest" description="Disordered" evidence="2">
    <location>
        <begin position="401"/>
        <end position="469"/>
    </location>
</feature>
<dbReference type="GO" id="GO:0007165">
    <property type="term" value="P:signal transduction"/>
    <property type="evidence" value="ECO:0007669"/>
    <property type="project" value="InterPro"/>
</dbReference>
<feature type="region of interest" description="Disordered" evidence="2">
    <location>
        <begin position="69"/>
        <end position="113"/>
    </location>
</feature>
<feature type="compositionally biased region" description="Basic and acidic residues" evidence="2">
    <location>
        <begin position="460"/>
        <end position="469"/>
    </location>
</feature>
<organism evidence="4 5">
    <name type="scientific">Leucocoprinus leucothites</name>
    <dbReference type="NCBI Taxonomy" id="201217"/>
    <lineage>
        <taxon>Eukaryota</taxon>
        <taxon>Fungi</taxon>
        <taxon>Dikarya</taxon>
        <taxon>Basidiomycota</taxon>
        <taxon>Agaricomycotina</taxon>
        <taxon>Agaricomycetes</taxon>
        <taxon>Agaricomycetidae</taxon>
        <taxon>Agaricales</taxon>
        <taxon>Agaricineae</taxon>
        <taxon>Agaricaceae</taxon>
        <taxon>Leucocoprinus</taxon>
    </lineage>
</organism>
<keyword evidence="5" id="KW-1185">Reference proteome</keyword>
<accession>A0A8H5G7I4</accession>
<dbReference type="AlphaFoldDB" id="A0A8H5G7I4"/>
<name>A0A8H5G7I4_9AGAR</name>
<feature type="compositionally biased region" description="Low complexity" evidence="2">
    <location>
        <begin position="401"/>
        <end position="426"/>
    </location>
</feature>
<dbReference type="GO" id="GO:0005096">
    <property type="term" value="F:GTPase activator activity"/>
    <property type="evidence" value="ECO:0007669"/>
    <property type="project" value="UniProtKB-KW"/>
</dbReference>
<dbReference type="OrthoDB" id="3196451at2759"/>
<dbReference type="InterPro" id="IPR008936">
    <property type="entry name" value="Rho_GTPase_activation_prot"/>
</dbReference>
<feature type="compositionally biased region" description="Low complexity" evidence="2">
    <location>
        <begin position="533"/>
        <end position="545"/>
    </location>
</feature>
<dbReference type="SUPFAM" id="SSF48350">
    <property type="entry name" value="GTPase activation domain, GAP"/>
    <property type="match status" value="1"/>
</dbReference>
<feature type="compositionally biased region" description="Low complexity" evidence="2">
    <location>
        <begin position="562"/>
        <end position="575"/>
    </location>
</feature>
<gene>
    <name evidence="4" type="ORF">D9756_003102</name>
</gene>
<evidence type="ECO:0000313" key="4">
    <source>
        <dbReference type="EMBL" id="KAF5359605.1"/>
    </source>
</evidence>
<feature type="domain" description="Rho-GAP" evidence="3">
    <location>
        <begin position="163"/>
        <end position="392"/>
    </location>
</feature>
<comment type="caution">
    <text evidence="4">The sequence shown here is derived from an EMBL/GenBank/DDBJ whole genome shotgun (WGS) entry which is preliminary data.</text>
</comment>
<evidence type="ECO:0000256" key="2">
    <source>
        <dbReference type="SAM" id="MobiDB-lite"/>
    </source>
</evidence>
<dbReference type="PANTHER" id="PTHR15228:SF25">
    <property type="entry name" value="F-BAR DOMAIN-CONTAINING PROTEIN"/>
    <property type="match status" value="1"/>
</dbReference>
<reference evidence="4 5" key="1">
    <citation type="journal article" date="2020" name="ISME J.">
        <title>Uncovering the hidden diversity of litter-decomposition mechanisms in mushroom-forming fungi.</title>
        <authorList>
            <person name="Floudas D."/>
            <person name="Bentzer J."/>
            <person name="Ahren D."/>
            <person name="Johansson T."/>
            <person name="Persson P."/>
            <person name="Tunlid A."/>
        </authorList>
    </citation>
    <scope>NUCLEOTIDE SEQUENCE [LARGE SCALE GENOMIC DNA]</scope>
    <source>
        <strain evidence="4 5">CBS 146.42</strain>
    </source>
</reference>
<proteinExistence type="predicted"/>
<dbReference type="InterPro" id="IPR051025">
    <property type="entry name" value="RhoGAP"/>
</dbReference>
<feature type="compositionally biased region" description="Basic and acidic residues" evidence="2">
    <location>
        <begin position="576"/>
        <end position="586"/>
    </location>
</feature>
<feature type="compositionally biased region" description="Polar residues" evidence="2">
    <location>
        <begin position="597"/>
        <end position="623"/>
    </location>
</feature>
<feature type="compositionally biased region" description="Basic and acidic residues" evidence="2">
    <location>
        <begin position="493"/>
        <end position="502"/>
    </location>
</feature>
<dbReference type="Gene3D" id="1.10.555.10">
    <property type="entry name" value="Rho GTPase activation protein"/>
    <property type="match status" value="1"/>
</dbReference>
<dbReference type="EMBL" id="JAACJO010000004">
    <property type="protein sequence ID" value="KAF5359605.1"/>
    <property type="molecule type" value="Genomic_DNA"/>
</dbReference>
<dbReference type="SMART" id="SM00324">
    <property type="entry name" value="RhoGAP"/>
    <property type="match status" value="1"/>
</dbReference>
<feature type="compositionally biased region" description="Polar residues" evidence="2">
    <location>
        <begin position="518"/>
        <end position="529"/>
    </location>
</feature>
<feature type="compositionally biased region" description="Low complexity" evidence="2">
    <location>
        <begin position="76"/>
        <end position="88"/>
    </location>
</feature>
<dbReference type="PANTHER" id="PTHR15228">
    <property type="entry name" value="SPERMATHECAL PHYSIOLOGY VARIANT"/>
    <property type="match status" value="1"/>
</dbReference>
<dbReference type="GO" id="GO:0060237">
    <property type="term" value="P:regulation of fungal-type cell wall organization"/>
    <property type="evidence" value="ECO:0007669"/>
    <property type="project" value="TreeGrafter"/>
</dbReference>
<dbReference type="Proteomes" id="UP000559027">
    <property type="component" value="Unassembled WGS sequence"/>
</dbReference>
<feature type="region of interest" description="Disordered" evidence="2">
    <location>
        <begin position="493"/>
        <end position="623"/>
    </location>
</feature>
<sequence>MVASAVNQSRTLLFFSPPLHSLAFPSLTIPSPTPARKFTALFAFNRRRKNTQVDSPPLPVRTALAQGDGVINNTCPSPDLLSSPSQQPHTHPTMLSAHPQSPHLHPPPPQPTKASLKAWWNHFTFVQRAKKEPSYVREYEKGSAADHPVFGKPLVESLKYASVPISTANQTGDLYVWGYVPVVVAKCGLYLKENATEVPGTFRVNGSNKRMRELQQQFETPPKYGKNLDWKQETYTTHDVASVFRRYLTQMPVRPTIPQSPRPPRIYASLLTLAIFLQEPVIPHRLYHNFRDALVYSFLSARAPHNQDAVIAEYKALIRQMSQAHQYLLLYVLDLLSVFARKSDKNLMTAQNLAVIFRPGILSHPSHEMLPAEHALSQQVLEFLIANQDWFMLDTPAPNPSLVSPPLSNSNPTTTQAPTSHSAPLHHPSPPSAYINRGASPTPHTTTASGGIGIHWRGVSSDREDEKGWKSAGVPMMTEKEIQREQERIKMMRRRTTLERGEPGIYGTLEEPNMDGDSPTTTSYNNPILSTGPVSVVRSRTLPSSRSRRGGPGESGGATESNPNVNVATNTPATATEKKEERERSRLLKKQKRASMVTPSQASSSNERQAQRRTSQIMEGSSA</sequence>
<dbReference type="GO" id="GO:0005938">
    <property type="term" value="C:cell cortex"/>
    <property type="evidence" value="ECO:0007669"/>
    <property type="project" value="TreeGrafter"/>
</dbReference>
<evidence type="ECO:0000313" key="5">
    <source>
        <dbReference type="Proteomes" id="UP000559027"/>
    </source>
</evidence>
<keyword evidence="1" id="KW-0343">GTPase activation</keyword>
<evidence type="ECO:0000259" key="3">
    <source>
        <dbReference type="PROSITE" id="PS50238"/>
    </source>
</evidence>
<dbReference type="InterPro" id="IPR000198">
    <property type="entry name" value="RhoGAP_dom"/>
</dbReference>